<protein>
    <submittedName>
        <fullName evidence="2">NAD(P)H dehydrogenase (Quinone)</fullName>
        <ecNumber evidence="2">1.6.5.2</ecNumber>
    </submittedName>
</protein>
<dbReference type="EC" id="1.6.5.2" evidence="2"/>
<dbReference type="SUPFAM" id="SSF51735">
    <property type="entry name" value="NAD(P)-binding Rossmann-fold domains"/>
    <property type="match status" value="1"/>
</dbReference>
<dbReference type="InterPro" id="IPR008030">
    <property type="entry name" value="NmrA-like"/>
</dbReference>
<keyword evidence="2" id="KW-0560">Oxidoreductase</keyword>
<evidence type="ECO:0000259" key="1">
    <source>
        <dbReference type="Pfam" id="PF05368"/>
    </source>
</evidence>
<keyword evidence="3" id="KW-1185">Reference proteome</keyword>
<dbReference type="CDD" id="cd05269">
    <property type="entry name" value="TMR_SDR_a"/>
    <property type="match status" value="1"/>
</dbReference>
<dbReference type="GO" id="GO:0003955">
    <property type="term" value="F:NAD(P)H dehydrogenase (quinone) activity"/>
    <property type="evidence" value="ECO:0007669"/>
    <property type="project" value="UniProtKB-EC"/>
</dbReference>
<reference evidence="2 3" key="1">
    <citation type="submission" date="2020-08" db="EMBL/GenBank/DDBJ databases">
        <title>Sequencing the genomes of 1000 actinobacteria strains.</title>
        <authorList>
            <person name="Klenk H.-P."/>
        </authorList>
    </citation>
    <scope>NUCLEOTIDE SEQUENCE [LARGE SCALE GENOMIC DNA]</scope>
    <source>
        <strain evidence="2 3">DSM 43851</strain>
    </source>
</reference>
<evidence type="ECO:0000313" key="3">
    <source>
        <dbReference type="Proteomes" id="UP000585638"/>
    </source>
</evidence>
<evidence type="ECO:0000313" key="2">
    <source>
        <dbReference type="EMBL" id="MBB5895589.1"/>
    </source>
</evidence>
<accession>A0A7W9KN27</accession>
<proteinExistence type="predicted"/>
<comment type="caution">
    <text evidence="2">The sequence shown here is derived from an EMBL/GenBank/DDBJ whole genome shotgun (WGS) entry which is preliminary data.</text>
</comment>
<gene>
    <name evidence="2" type="ORF">BJ998_006785</name>
</gene>
<dbReference type="RefSeq" id="WP_184867361.1">
    <property type="nucleotide sequence ID" value="NZ_BAAAWY010000098.1"/>
</dbReference>
<dbReference type="EMBL" id="JACHIR010000001">
    <property type="protein sequence ID" value="MBB5895589.1"/>
    <property type="molecule type" value="Genomic_DNA"/>
</dbReference>
<name>A0A7W9KN27_9PSEU</name>
<dbReference type="InterPro" id="IPR052718">
    <property type="entry name" value="NmrA-type_oxidoreductase"/>
</dbReference>
<dbReference type="Proteomes" id="UP000585638">
    <property type="component" value="Unassembled WGS sequence"/>
</dbReference>
<dbReference type="AlphaFoldDB" id="A0A7W9KN27"/>
<dbReference type="PANTHER" id="PTHR47129:SF1">
    <property type="entry name" value="NMRA-LIKE DOMAIN-CONTAINING PROTEIN"/>
    <property type="match status" value="1"/>
</dbReference>
<dbReference type="PANTHER" id="PTHR47129">
    <property type="entry name" value="QUINONE OXIDOREDUCTASE 2"/>
    <property type="match status" value="1"/>
</dbReference>
<dbReference type="Gene3D" id="3.90.25.10">
    <property type="entry name" value="UDP-galactose 4-epimerase, domain 1"/>
    <property type="match status" value="1"/>
</dbReference>
<dbReference type="Pfam" id="PF05368">
    <property type="entry name" value="NmrA"/>
    <property type="match status" value="1"/>
</dbReference>
<organism evidence="2 3">
    <name type="scientific">Kutzneria kofuensis</name>
    <dbReference type="NCBI Taxonomy" id="103725"/>
    <lineage>
        <taxon>Bacteria</taxon>
        <taxon>Bacillati</taxon>
        <taxon>Actinomycetota</taxon>
        <taxon>Actinomycetes</taxon>
        <taxon>Pseudonocardiales</taxon>
        <taxon>Pseudonocardiaceae</taxon>
        <taxon>Kutzneria</taxon>
    </lineage>
</organism>
<dbReference type="InterPro" id="IPR036291">
    <property type="entry name" value="NAD(P)-bd_dom_sf"/>
</dbReference>
<dbReference type="Gene3D" id="3.40.50.720">
    <property type="entry name" value="NAD(P)-binding Rossmann-like Domain"/>
    <property type="match status" value="1"/>
</dbReference>
<feature type="domain" description="NmrA-like" evidence="1">
    <location>
        <begin position="2"/>
        <end position="216"/>
    </location>
</feature>
<sequence length="277" mass="28355">MIVVTGATGALGRLVLAGLPAADTVGLVRDPAKAADLGVPVRVGSYDDPASLAGAFDGADKVLFISGSEVGKRVDQHRAVVDAAKAAGVPHLVYTSILHADTSPLSLAAEHKATEVMIREAGIPFTFLRNSWYTEMYAPTFQQAAATGSFIGSAGEGRLATAARADYAEAAVAVLTGTGHENKIYELAGDVAWSYQDLAAAVADVTGKAVEYRNLSSAEHRAALTEAGLPPHVVDLLVEVDGNLAGGALVDGSGDLSRLIGHPTTPLTSSIAATLGR</sequence>